<dbReference type="InterPro" id="IPR041095">
    <property type="entry name" value="EFG_II"/>
</dbReference>
<dbReference type="InterPro" id="IPR020568">
    <property type="entry name" value="Ribosomal_Su5_D2-typ_SF"/>
</dbReference>
<dbReference type="PANTHER" id="PTHR43261">
    <property type="entry name" value="TRANSLATION ELONGATION FACTOR G-RELATED"/>
    <property type="match status" value="1"/>
</dbReference>
<dbReference type="InterPro" id="IPR035649">
    <property type="entry name" value="EFG_V"/>
</dbReference>
<dbReference type="Gene3D" id="2.40.30.10">
    <property type="entry name" value="Translation factors"/>
    <property type="match status" value="1"/>
</dbReference>
<dbReference type="Gene3D" id="3.30.70.870">
    <property type="entry name" value="Elongation Factor G (Translational Gtpase), domain 3"/>
    <property type="match status" value="1"/>
</dbReference>
<dbReference type="PRINTS" id="PR00315">
    <property type="entry name" value="ELONGATNFCT"/>
</dbReference>
<dbReference type="GO" id="GO:0003924">
    <property type="term" value="F:GTPase activity"/>
    <property type="evidence" value="ECO:0007669"/>
    <property type="project" value="InterPro"/>
</dbReference>
<dbReference type="SMART" id="SM00838">
    <property type="entry name" value="EFG_C"/>
    <property type="match status" value="1"/>
</dbReference>
<name>A0A235BWX1_UNCW3</name>
<dbReference type="Proteomes" id="UP000215215">
    <property type="component" value="Unassembled WGS sequence"/>
</dbReference>
<evidence type="ECO:0000256" key="1">
    <source>
        <dbReference type="ARBA" id="ARBA00022741"/>
    </source>
</evidence>
<dbReference type="InterPro" id="IPR009022">
    <property type="entry name" value="EFG_III"/>
</dbReference>
<dbReference type="SUPFAM" id="SSF54211">
    <property type="entry name" value="Ribosomal protein S5 domain 2-like"/>
    <property type="match status" value="1"/>
</dbReference>
<evidence type="ECO:0000256" key="2">
    <source>
        <dbReference type="ARBA" id="ARBA00023134"/>
    </source>
</evidence>
<dbReference type="FunFam" id="3.30.230.10:FF:000003">
    <property type="entry name" value="Elongation factor G"/>
    <property type="match status" value="1"/>
</dbReference>
<dbReference type="InterPro" id="IPR027417">
    <property type="entry name" value="P-loop_NTPase"/>
</dbReference>
<dbReference type="CDD" id="cd03713">
    <property type="entry name" value="EFG_mtEFG_C"/>
    <property type="match status" value="1"/>
</dbReference>
<dbReference type="FunFam" id="3.30.70.240:FF:000001">
    <property type="entry name" value="Elongation factor G"/>
    <property type="match status" value="1"/>
</dbReference>
<organism evidence="4 5">
    <name type="scientific">candidate division WOR-3 bacterium JGI_Cruoil_03_44_89</name>
    <dbReference type="NCBI Taxonomy" id="1973748"/>
    <lineage>
        <taxon>Bacteria</taxon>
        <taxon>Bacteria division WOR-3</taxon>
    </lineage>
</organism>
<comment type="caution">
    <text evidence="4">The sequence shown here is derived from an EMBL/GenBank/DDBJ whole genome shotgun (WGS) entry which is preliminary data.</text>
</comment>
<proteinExistence type="predicted"/>
<dbReference type="SUPFAM" id="SSF50447">
    <property type="entry name" value="Translation proteins"/>
    <property type="match status" value="1"/>
</dbReference>
<dbReference type="Gene3D" id="3.30.230.10">
    <property type="match status" value="1"/>
</dbReference>
<accession>A0A235BWX1</accession>
<reference evidence="4 5" key="1">
    <citation type="submission" date="2017-07" db="EMBL/GenBank/DDBJ databases">
        <title>Recovery of genomes from metagenomes via a dereplication, aggregation, and scoring strategy.</title>
        <authorList>
            <person name="Sieber C.M."/>
            <person name="Probst A.J."/>
            <person name="Sharrar A."/>
            <person name="Thomas B.C."/>
            <person name="Hess M."/>
            <person name="Tringe S.G."/>
            <person name="Banfield J.F."/>
        </authorList>
    </citation>
    <scope>NUCLEOTIDE SEQUENCE [LARGE SCALE GENOMIC DNA]</scope>
    <source>
        <strain evidence="4">JGI_Cruoil_03_44_89</strain>
    </source>
</reference>
<dbReference type="NCBIfam" id="NF009381">
    <property type="entry name" value="PRK12740.1-5"/>
    <property type="match status" value="1"/>
</dbReference>
<keyword evidence="2" id="KW-0342">GTP-binding</keyword>
<dbReference type="SUPFAM" id="SSF54980">
    <property type="entry name" value="EF-G C-terminal domain-like"/>
    <property type="match status" value="2"/>
</dbReference>
<dbReference type="SUPFAM" id="SSF52540">
    <property type="entry name" value="P-loop containing nucleoside triphosphate hydrolases"/>
    <property type="match status" value="1"/>
</dbReference>
<feature type="domain" description="Tr-type G" evidence="3">
    <location>
        <begin position="7"/>
        <end position="255"/>
    </location>
</feature>
<dbReference type="Gene3D" id="3.30.70.240">
    <property type="match status" value="1"/>
</dbReference>
<dbReference type="CDD" id="cd01434">
    <property type="entry name" value="EFG_mtEFG1_IV"/>
    <property type="match status" value="1"/>
</dbReference>
<keyword evidence="1" id="KW-0547">Nucleotide-binding</keyword>
<gene>
    <name evidence="4" type="ORF">CH333_03740</name>
</gene>
<dbReference type="FunFam" id="3.30.70.870:FF:000002">
    <property type="entry name" value="Translation elongation factor 2"/>
    <property type="match status" value="1"/>
</dbReference>
<dbReference type="InterPro" id="IPR000795">
    <property type="entry name" value="T_Tr_GTP-bd_dom"/>
</dbReference>
<dbReference type="AlphaFoldDB" id="A0A235BWX1"/>
<dbReference type="InterPro" id="IPR005517">
    <property type="entry name" value="Transl_elong_EFG/EF2_IV"/>
</dbReference>
<evidence type="ECO:0000313" key="4">
    <source>
        <dbReference type="EMBL" id="OYD16287.1"/>
    </source>
</evidence>
<dbReference type="InterPro" id="IPR014721">
    <property type="entry name" value="Ribsml_uS5_D2-typ_fold_subgr"/>
</dbReference>
<dbReference type="SMART" id="SM00889">
    <property type="entry name" value="EFG_IV"/>
    <property type="match status" value="1"/>
</dbReference>
<dbReference type="Pfam" id="PF14492">
    <property type="entry name" value="EFG_III"/>
    <property type="match status" value="1"/>
</dbReference>
<sequence>MRKITTEDIRTIGIFGQSSTGKTSLGEAILYAAKVTRRLGSVDDGTSILSSSPLEVEKKVTINLSIASFDYGKTFLNILDTPGYDDFYGEVLSGISASDVAVIVIDPLQDLGVVSERAFSDIKGRKIPLLFYLSKINETGVDIDTVFSRMKSAFGNVVPMTAIEGDDVTHVLDSGSRYHKDLVEAIAETDDELLERYLSDEELGSDELETAFYDGLSHGEIMPVYMGDSPKGVGIEALLSSIVRINIKRDGDEPLGFVFKTSVDPHLGDIRYIKLLSGELSPGSTLYNCTQNVSERINQIYIIKGKEREEVEKLPNGAVGGLVKLKNTHTGDTLRGEKGEPLPKIDFLAPLVSVAIIPKEKKDEEKVMEGLSKLHEEDPSFTHYYDTETKQTIIKGRGELHIDIIINKLKRKYGVGLTTKKPRIHYRETIKRTAEAQGKFKRQTGGHGQYGDCWLKIEPLESGGGFEFKNAIVGGAIPSKYLPSVEKGVKEAMAEGIDAGYPVVDMRVTCYDGTFHTVDSSDIAFKIAGSLAFKNACEKANVTILEPIMSVEVVVPEEYLGDVMGDLNSRRGRILGTEMDGRFQKIKVHIPEAEMFGYSASLRSITQGRGTFTQEFSHYEEVPRELQEKIKAQSKSGHQD</sequence>
<dbReference type="GO" id="GO:0005525">
    <property type="term" value="F:GTP binding"/>
    <property type="evidence" value="ECO:0007669"/>
    <property type="project" value="UniProtKB-KW"/>
</dbReference>
<evidence type="ECO:0000259" key="3">
    <source>
        <dbReference type="PROSITE" id="PS51722"/>
    </source>
</evidence>
<dbReference type="Pfam" id="PF00009">
    <property type="entry name" value="GTP_EFTU"/>
    <property type="match status" value="1"/>
</dbReference>
<dbReference type="Pfam" id="PF22042">
    <property type="entry name" value="EF-G_D2"/>
    <property type="match status" value="1"/>
</dbReference>
<dbReference type="Pfam" id="PF00679">
    <property type="entry name" value="EFG_C"/>
    <property type="match status" value="1"/>
</dbReference>
<dbReference type="InterPro" id="IPR000640">
    <property type="entry name" value="EFG_V-like"/>
</dbReference>
<dbReference type="InterPro" id="IPR035647">
    <property type="entry name" value="EFG_III/V"/>
</dbReference>
<dbReference type="PANTHER" id="PTHR43261:SF6">
    <property type="entry name" value="ELONGATION FACTOR G-LIKE PROTEIN"/>
    <property type="match status" value="1"/>
</dbReference>
<dbReference type="CDD" id="cd16262">
    <property type="entry name" value="EFG_III"/>
    <property type="match status" value="1"/>
</dbReference>
<dbReference type="PRINTS" id="PR01037">
    <property type="entry name" value="TCRTETOQM"/>
</dbReference>
<dbReference type="InterPro" id="IPR047872">
    <property type="entry name" value="EFG_IV"/>
</dbReference>
<dbReference type="EMBL" id="NOZQ01000073">
    <property type="protein sequence ID" value="OYD16287.1"/>
    <property type="molecule type" value="Genomic_DNA"/>
</dbReference>
<dbReference type="PROSITE" id="PS51722">
    <property type="entry name" value="G_TR_2"/>
    <property type="match status" value="1"/>
</dbReference>
<evidence type="ECO:0000313" key="5">
    <source>
        <dbReference type="Proteomes" id="UP000215215"/>
    </source>
</evidence>
<dbReference type="GO" id="GO:0003746">
    <property type="term" value="F:translation elongation factor activity"/>
    <property type="evidence" value="ECO:0007669"/>
    <property type="project" value="InterPro"/>
</dbReference>
<dbReference type="InterPro" id="IPR009000">
    <property type="entry name" value="Transl_B-barrel_sf"/>
</dbReference>
<dbReference type="Gene3D" id="3.40.50.300">
    <property type="entry name" value="P-loop containing nucleotide triphosphate hydrolases"/>
    <property type="match status" value="1"/>
</dbReference>
<dbReference type="InterPro" id="IPR053905">
    <property type="entry name" value="EF-G-like_DII"/>
</dbReference>
<dbReference type="GO" id="GO:0032790">
    <property type="term" value="P:ribosome disassembly"/>
    <property type="evidence" value="ECO:0007669"/>
    <property type="project" value="TreeGrafter"/>
</dbReference>
<dbReference type="Pfam" id="PF03764">
    <property type="entry name" value="EFG_IV"/>
    <property type="match status" value="1"/>
</dbReference>
<protein>
    <recommendedName>
        <fullName evidence="3">Tr-type G domain-containing protein</fullName>
    </recommendedName>
</protein>